<dbReference type="AlphaFoldDB" id="A0A817A0X9"/>
<gene>
    <name evidence="3" type="ORF">BYL167_LOCUS20109</name>
    <name evidence="2" type="ORF">MBJ925_LOCUS37723</name>
</gene>
<comment type="caution">
    <text evidence="2">The sequence shown here is derived from an EMBL/GenBank/DDBJ whole genome shotgun (WGS) entry which is preliminary data.</text>
</comment>
<evidence type="ECO:0000256" key="1">
    <source>
        <dbReference type="SAM" id="MobiDB-lite"/>
    </source>
</evidence>
<evidence type="ECO:0000313" key="3">
    <source>
        <dbReference type="EMBL" id="CAF4121676.1"/>
    </source>
</evidence>
<evidence type="ECO:0000313" key="4">
    <source>
        <dbReference type="Proteomes" id="UP000663824"/>
    </source>
</evidence>
<evidence type="ECO:0000313" key="2">
    <source>
        <dbReference type="EMBL" id="CAF2248272.1"/>
    </source>
</evidence>
<feature type="region of interest" description="Disordered" evidence="1">
    <location>
        <begin position="1"/>
        <end position="58"/>
    </location>
</feature>
<proteinExistence type="predicted"/>
<dbReference type="EMBL" id="CAJOBH010008735">
    <property type="protein sequence ID" value="CAF4121676.1"/>
    <property type="molecule type" value="Genomic_DNA"/>
</dbReference>
<sequence>MSGFRNRHDAPRNQPYGSTQCGPSQDGATQRGMTQNSSYDYDASQHTDDMNPDREDHRKKIMTNDTGDLHLQKPYEWHYTSTSGAKSLRSIEDACKYVNAMGNIWKVSHLPKGGAFLHALVDAIKRGEPEYTAEHSVTNEQGETAYVMVVARATNFQQCEVFHSVQQLTKSSIPGTTLGSAQVSQYQPLQWFQRKAIETLRVHTNVIQSFNTSTYHEGPPQCQQTSSKKPICQRDADQFIETLHLYASLDGPGTGEHKEAIYQIGGTHGTATYIYVVINRESSNNITVAFSYNYLTESLTGSTSYTSYAGEITLDWLKWKACTSLQGMLPWSIAPKINWT</sequence>
<dbReference type="Proteomes" id="UP000663824">
    <property type="component" value="Unassembled WGS sequence"/>
</dbReference>
<reference evidence="2" key="1">
    <citation type="submission" date="2021-02" db="EMBL/GenBank/DDBJ databases">
        <authorList>
            <person name="Nowell W R."/>
        </authorList>
    </citation>
    <scope>NUCLEOTIDE SEQUENCE</scope>
</reference>
<dbReference type="EMBL" id="CAJNRE010021002">
    <property type="protein sequence ID" value="CAF2248272.1"/>
    <property type="molecule type" value="Genomic_DNA"/>
</dbReference>
<organism evidence="2 4">
    <name type="scientific">Rotaria magnacalcarata</name>
    <dbReference type="NCBI Taxonomy" id="392030"/>
    <lineage>
        <taxon>Eukaryota</taxon>
        <taxon>Metazoa</taxon>
        <taxon>Spiralia</taxon>
        <taxon>Gnathifera</taxon>
        <taxon>Rotifera</taxon>
        <taxon>Eurotatoria</taxon>
        <taxon>Bdelloidea</taxon>
        <taxon>Philodinida</taxon>
        <taxon>Philodinidae</taxon>
        <taxon>Rotaria</taxon>
    </lineage>
</organism>
<dbReference type="Proteomes" id="UP000681967">
    <property type="component" value="Unassembled WGS sequence"/>
</dbReference>
<feature type="compositionally biased region" description="Basic and acidic residues" evidence="1">
    <location>
        <begin position="1"/>
        <end position="11"/>
    </location>
</feature>
<name>A0A817A0X9_9BILA</name>
<protein>
    <submittedName>
        <fullName evidence="2">Uncharacterized protein</fullName>
    </submittedName>
</protein>
<feature type="compositionally biased region" description="Basic and acidic residues" evidence="1">
    <location>
        <begin position="43"/>
        <end position="58"/>
    </location>
</feature>
<feature type="compositionally biased region" description="Polar residues" evidence="1">
    <location>
        <begin position="15"/>
        <end position="39"/>
    </location>
</feature>
<accession>A0A817A0X9</accession>